<protein>
    <submittedName>
        <fullName evidence="1">Gp62</fullName>
    </submittedName>
</protein>
<dbReference type="Pfam" id="PF05869">
    <property type="entry name" value="Dam"/>
    <property type="match status" value="1"/>
</dbReference>
<sequence length="181" mass="20638">MSQDYLYESTTPVNIRDLWQTPRSIFNYMKYELGYNFTLDAAASNLNHLCPHYFTVNDNSLEQDWSSSINVNEESVWLNPPYSDIRPWVEKAHEESTKGVTTVMLVPADTSVGWFNRALELNVSEVMFVVGGRISFVRADTQVPVNGNNKGSMFLIFSPNEEPTKFTTVNRDVMIHLGSDE</sequence>
<dbReference type="InterPro" id="IPR008593">
    <property type="entry name" value="Dam_MeTrfase"/>
</dbReference>
<evidence type="ECO:0000313" key="1">
    <source>
        <dbReference type="EMBL" id="BBU72743.1"/>
    </source>
</evidence>
<evidence type="ECO:0000313" key="2">
    <source>
        <dbReference type="Proteomes" id="UP000479051"/>
    </source>
</evidence>
<accession>A0A679FGI5</accession>
<dbReference type="GO" id="GO:0009307">
    <property type="term" value="P:DNA restriction-modification system"/>
    <property type="evidence" value="ECO:0007669"/>
    <property type="project" value="InterPro"/>
</dbReference>
<dbReference type="GO" id="GO:0003677">
    <property type="term" value="F:DNA binding"/>
    <property type="evidence" value="ECO:0007669"/>
    <property type="project" value="InterPro"/>
</dbReference>
<dbReference type="RefSeq" id="YP_009833476.1">
    <property type="nucleotide sequence ID" value="NC_048664.1"/>
</dbReference>
<dbReference type="Proteomes" id="UP000479051">
    <property type="component" value="Segment"/>
</dbReference>
<keyword evidence="2" id="KW-1185">Reference proteome</keyword>
<dbReference type="EMBL" id="LC519601">
    <property type="protein sequence ID" value="BBU72743.1"/>
    <property type="molecule type" value="Genomic_DNA"/>
</dbReference>
<dbReference type="KEGG" id="vg:55603531"/>
<proteinExistence type="predicted"/>
<name>A0A679FGI5_9CAUD</name>
<reference evidence="1 2" key="1">
    <citation type="submission" date="2020-01" db="EMBL/GenBank/DDBJ databases">
        <title>Isolation, characterization and genomic analysis of a lytic bacteriophage vB_CsaP_009 infecting Cronobacter.</title>
        <authorList>
            <person name="Soleimani-Delfan A."/>
            <person name="Shahin K."/>
            <person name="Barazandeh M."/>
            <person name="Komijani M."/>
        </authorList>
    </citation>
    <scope>NUCLEOTIDE SEQUENCE [LARGE SCALE GENOMIC DNA]</scope>
</reference>
<dbReference type="GeneID" id="55603531"/>
<dbReference type="NCBIfam" id="TIGR01712">
    <property type="entry name" value="phage_N6A_met"/>
    <property type="match status" value="1"/>
</dbReference>
<organism evidence="1 2">
    <name type="scientific">Cronobacter phage vB_CsaP_009</name>
    <dbReference type="NCBI Taxonomy" id="2699738"/>
    <lineage>
        <taxon>Viruses</taxon>
        <taxon>Duplodnaviria</taxon>
        <taxon>Heunggongvirae</taxon>
        <taxon>Uroviricota</taxon>
        <taxon>Caudoviricetes</taxon>
        <taxon>Grimontviridae</taxon>
        <taxon>Privateervirus</taxon>
        <taxon>Privateervirus pv009</taxon>
    </lineage>
</organism>
<dbReference type="GO" id="GO:0009007">
    <property type="term" value="F:site-specific DNA-methyltransferase (adenine-specific) activity"/>
    <property type="evidence" value="ECO:0007669"/>
    <property type="project" value="InterPro"/>
</dbReference>